<dbReference type="GO" id="GO:0046983">
    <property type="term" value="F:protein dimerization activity"/>
    <property type="evidence" value="ECO:0007669"/>
    <property type="project" value="InterPro"/>
</dbReference>
<dbReference type="Pfam" id="PF07730">
    <property type="entry name" value="HisKA_3"/>
    <property type="match status" value="1"/>
</dbReference>
<dbReference type="Proteomes" id="UP000664904">
    <property type="component" value="Chromosome"/>
</dbReference>
<dbReference type="PANTHER" id="PTHR24421:SF59">
    <property type="entry name" value="OXYGEN SENSOR HISTIDINE KINASE NREB"/>
    <property type="match status" value="1"/>
</dbReference>
<dbReference type="InterPro" id="IPR011712">
    <property type="entry name" value="Sig_transdc_His_kin_sub3_dim/P"/>
</dbReference>
<proteinExistence type="predicted"/>
<dbReference type="RefSeq" id="WP_208843802.1">
    <property type="nucleotide sequence ID" value="NZ_CP072133.1"/>
</dbReference>
<dbReference type="KEGG" id="pxi:J5O05_04655"/>
<evidence type="ECO:0000259" key="5">
    <source>
        <dbReference type="Pfam" id="PF07730"/>
    </source>
</evidence>
<evidence type="ECO:0000256" key="4">
    <source>
        <dbReference type="SAM" id="Phobius"/>
    </source>
</evidence>
<reference evidence="6" key="1">
    <citation type="submission" date="2021-03" db="EMBL/GenBank/DDBJ databases">
        <title>Complete Genome of Pseudoalteromonas xiamenensis STKMTI.2, a new potential marine bacterium producing anti-Vibrio compounds.</title>
        <authorList>
            <person name="Handayani D.P."/>
            <person name="Isnansetyo A."/>
            <person name="Istiqomah I."/>
            <person name="Jumina J."/>
        </authorList>
    </citation>
    <scope>NUCLEOTIDE SEQUENCE</scope>
    <source>
        <strain evidence="6">STKMTI.2</strain>
    </source>
</reference>
<evidence type="ECO:0000256" key="1">
    <source>
        <dbReference type="ARBA" id="ARBA00022679"/>
    </source>
</evidence>
<gene>
    <name evidence="6" type="ORF">J5O05_04655</name>
</gene>
<dbReference type="Gene3D" id="1.20.5.1930">
    <property type="match status" value="1"/>
</dbReference>
<keyword evidence="7" id="KW-1185">Reference proteome</keyword>
<dbReference type="InterPro" id="IPR036890">
    <property type="entry name" value="HATPase_C_sf"/>
</dbReference>
<feature type="transmembrane region" description="Helical" evidence="4">
    <location>
        <begin position="129"/>
        <end position="149"/>
    </location>
</feature>
<dbReference type="EMBL" id="CP072133">
    <property type="protein sequence ID" value="QTH72180.1"/>
    <property type="molecule type" value="Genomic_DNA"/>
</dbReference>
<feature type="domain" description="Signal transduction histidine kinase subgroup 3 dimerisation and phosphoacceptor" evidence="5">
    <location>
        <begin position="185"/>
        <end position="246"/>
    </location>
</feature>
<feature type="transmembrane region" description="Helical" evidence="4">
    <location>
        <begin position="36"/>
        <end position="57"/>
    </location>
</feature>
<name>A0A975DI97_9GAMM</name>
<keyword evidence="1" id="KW-0808">Transferase</keyword>
<dbReference type="GO" id="GO:0000155">
    <property type="term" value="F:phosphorelay sensor kinase activity"/>
    <property type="evidence" value="ECO:0007669"/>
    <property type="project" value="InterPro"/>
</dbReference>
<keyword evidence="4" id="KW-0472">Membrane</keyword>
<dbReference type="PANTHER" id="PTHR24421">
    <property type="entry name" value="NITRATE/NITRITE SENSOR PROTEIN NARX-RELATED"/>
    <property type="match status" value="1"/>
</dbReference>
<keyword evidence="2" id="KW-0418">Kinase</keyword>
<keyword evidence="4" id="KW-1133">Transmembrane helix</keyword>
<dbReference type="GO" id="GO:0016020">
    <property type="term" value="C:membrane"/>
    <property type="evidence" value="ECO:0007669"/>
    <property type="project" value="InterPro"/>
</dbReference>
<feature type="transmembrane region" description="Helical" evidence="4">
    <location>
        <begin position="64"/>
        <end position="93"/>
    </location>
</feature>
<dbReference type="Gene3D" id="3.30.565.10">
    <property type="entry name" value="Histidine kinase-like ATPase, C-terminal domain"/>
    <property type="match status" value="1"/>
</dbReference>
<feature type="transmembrane region" description="Helical" evidence="4">
    <location>
        <begin position="99"/>
        <end position="117"/>
    </location>
</feature>
<feature type="transmembrane region" description="Helical" evidence="4">
    <location>
        <begin position="12"/>
        <end position="30"/>
    </location>
</feature>
<evidence type="ECO:0000256" key="3">
    <source>
        <dbReference type="ARBA" id="ARBA00023012"/>
    </source>
</evidence>
<protein>
    <recommendedName>
        <fullName evidence="5">Signal transduction histidine kinase subgroup 3 dimerisation and phosphoacceptor domain-containing protein</fullName>
    </recommendedName>
</protein>
<dbReference type="CDD" id="cd16917">
    <property type="entry name" value="HATPase_UhpB-NarQ-NarX-like"/>
    <property type="match status" value="1"/>
</dbReference>
<evidence type="ECO:0000313" key="7">
    <source>
        <dbReference type="Proteomes" id="UP000664904"/>
    </source>
</evidence>
<keyword evidence="4" id="KW-0812">Transmembrane</keyword>
<keyword evidence="3" id="KW-0902">Two-component regulatory system</keyword>
<dbReference type="AlphaFoldDB" id="A0A975DI97"/>
<organism evidence="6 7">
    <name type="scientific">Pseudoalteromonas xiamenensis</name>
    <dbReference type="NCBI Taxonomy" id="882626"/>
    <lineage>
        <taxon>Bacteria</taxon>
        <taxon>Pseudomonadati</taxon>
        <taxon>Pseudomonadota</taxon>
        <taxon>Gammaproteobacteria</taxon>
        <taxon>Alteromonadales</taxon>
        <taxon>Pseudoalteromonadaceae</taxon>
        <taxon>Pseudoalteromonas</taxon>
    </lineage>
</organism>
<sequence length="367" mass="40459">MSSAHDRFNPTLCISGLLAAIITLVILKTPEITVQLHSFIGLFGAAFLTLNLSSFLSRPQPIRVAAIIVQIVAYGGVCLTTPHFMSAILLVVLAGQLPFVFSMRLAVMMLLGVNLAAFTVHTTFYDLNWLNVLVGNLLYVAFQLFSLAVSRNVVQEQLARAALEIKNAELAATQTMLEQSVRLSERLQLSRDLHDICGHQLTALTLNLEFLSHQATSPVKEGILETKQVAKELLAEIRKVVRAQRSQMDIDLKRVLTELIERISSRHITFNCDLADHAIPDLTAEAMFRVAQEGLTNALKHSQSDVNVTLNINENALVLTIRNTLQGKVRSQGVGLKSMSERMQAVKGMFNVTQEAGEWVLVARAPV</sequence>
<dbReference type="InterPro" id="IPR050482">
    <property type="entry name" value="Sensor_HK_TwoCompSys"/>
</dbReference>
<accession>A0A975DI97</accession>
<dbReference type="SUPFAM" id="SSF55874">
    <property type="entry name" value="ATPase domain of HSP90 chaperone/DNA topoisomerase II/histidine kinase"/>
    <property type="match status" value="1"/>
</dbReference>
<evidence type="ECO:0000313" key="6">
    <source>
        <dbReference type="EMBL" id="QTH72180.1"/>
    </source>
</evidence>
<evidence type="ECO:0000256" key="2">
    <source>
        <dbReference type="ARBA" id="ARBA00022777"/>
    </source>
</evidence>